<accession>A0A7W8Z400</accession>
<evidence type="ECO:0008006" key="3">
    <source>
        <dbReference type="Google" id="ProtNLM"/>
    </source>
</evidence>
<gene>
    <name evidence="1" type="ORF">BJ981_002322</name>
</gene>
<dbReference type="Proteomes" id="UP000588112">
    <property type="component" value="Unassembled WGS sequence"/>
</dbReference>
<comment type="caution">
    <text evidence="1">The sequence shown here is derived from an EMBL/GenBank/DDBJ whole genome shotgun (WGS) entry which is preliminary data.</text>
</comment>
<reference evidence="1 2" key="1">
    <citation type="submission" date="2020-08" db="EMBL/GenBank/DDBJ databases">
        <title>Sequencing the genomes of 1000 actinobacteria strains.</title>
        <authorList>
            <person name="Klenk H.-P."/>
        </authorList>
    </citation>
    <scope>NUCLEOTIDE SEQUENCE [LARGE SCALE GENOMIC DNA]</scope>
    <source>
        <strain evidence="1 2">DSM 45790</strain>
    </source>
</reference>
<organism evidence="1 2">
    <name type="scientific">Sphaerisporangium krabiense</name>
    <dbReference type="NCBI Taxonomy" id="763782"/>
    <lineage>
        <taxon>Bacteria</taxon>
        <taxon>Bacillati</taxon>
        <taxon>Actinomycetota</taxon>
        <taxon>Actinomycetes</taxon>
        <taxon>Streptosporangiales</taxon>
        <taxon>Streptosporangiaceae</taxon>
        <taxon>Sphaerisporangium</taxon>
    </lineage>
</organism>
<dbReference type="RefSeq" id="WP_184610689.1">
    <property type="nucleotide sequence ID" value="NZ_BOOS01000029.1"/>
</dbReference>
<sequence>MGRLPALMLAHEASIEPYRGESATGPVYGTAFTAACFADDQRKMVRGPDAREVTSQTTLYLPLDTDCPVGSRVTVNGRASTVLAVARRDGGGLPTPDHLEVSLQ</sequence>
<protein>
    <recommendedName>
        <fullName evidence="3">Head-tail adaptor protein</fullName>
    </recommendedName>
</protein>
<dbReference type="EMBL" id="JACHBR010000001">
    <property type="protein sequence ID" value="MBB5626623.1"/>
    <property type="molecule type" value="Genomic_DNA"/>
</dbReference>
<evidence type="ECO:0000313" key="2">
    <source>
        <dbReference type="Proteomes" id="UP000588112"/>
    </source>
</evidence>
<name>A0A7W8Z400_9ACTN</name>
<proteinExistence type="predicted"/>
<dbReference type="AlphaFoldDB" id="A0A7W8Z400"/>
<evidence type="ECO:0000313" key="1">
    <source>
        <dbReference type="EMBL" id="MBB5626623.1"/>
    </source>
</evidence>
<keyword evidence="2" id="KW-1185">Reference proteome</keyword>